<comment type="caution">
    <text evidence="3">The sequence shown here is derived from an EMBL/GenBank/DDBJ whole genome shotgun (WGS) entry which is preliminary data.</text>
</comment>
<evidence type="ECO:0000313" key="3">
    <source>
        <dbReference type="EMBL" id="CAG7728363.1"/>
    </source>
</evidence>
<keyword evidence="2" id="KW-0732">Signal</keyword>
<sequence>MGIKIFGVLLLCCIAYVHGQANQLAAQGAQNAASSGARVGQPQFSLQGGGSGNNGRNWNAGGNAGISAKVWESQNGRHSVGAGVNAGQSFGRHQGQSWKSRPDYGVGAGYTYRFGGGRRG</sequence>
<dbReference type="AlphaFoldDB" id="A0A8J2JVR8"/>
<evidence type="ECO:0000313" key="4">
    <source>
        <dbReference type="Proteomes" id="UP000708208"/>
    </source>
</evidence>
<accession>A0A8J2JVR8</accession>
<feature type="signal peptide" evidence="2">
    <location>
        <begin position="1"/>
        <end position="19"/>
    </location>
</feature>
<organism evidence="3 4">
    <name type="scientific">Allacma fusca</name>
    <dbReference type="NCBI Taxonomy" id="39272"/>
    <lineage>
        <taxon>Eukaryota</taxon>
        <taxon>Metazoa</taxon>
        <taxon>Ecdysozoa</taxon>
        <taxon>Arthropoda</taxon>
        <taxon>Hexapoda</taxon>
        <taxon>Collembola</taxon>
        <taxon>Symphypleona</taxon>
        <taxon>Sminthuridae</taxon>
        <taxon>Allacma</taxon>
    </lineage>
</organism>
<feature type="region of interest" description="Disordered" evidence="1">
    <location>
        <begin position="36"/>
        <end position="61"/>
    </location>
</feature>
<protein>
    <submittedName>
        <fullName evidence="3">Uncharacterized protein</fullName>
    </submittedName>
</protein>
<dbReference type="OrthoDB" id="8117451at2759"/>
<feature type="chain" id="PRO_5035243070" evidence="2">
    <location>
        <begin position="20"/>
        <end position="120"/>
    </location>
</feature>
<dbReference type="EMBL" id="CAJVCH010162662">
    <property type="protein sequence ID" value="CAG7728363.1"/>
    <property type="molecule type" value="Genomic_DNA"/>
</dbReference>
<gene>
    <name evidence="3" type="ORF">AFUS01_LOCUS17148</name>
</gene>
<reference evidence="3" key="1">
    <citation type="submission" date="2021-06" db="EMBL/GenBank/DDBJ databases">
        <authorList>
            <person name="Hodson N. C."/>
            <person name="Mongue J. A."/>
            <person name="Jaron S. K."/>
        </authorList>
    </citation>
    <scope>NUCLEOTIDE SEQUENCE</scope>
</reference>
<keyword evidence="4" id="KW-1185">Reference proteome</keyword>
<dbReference type="Proteomes" id="UP000708208">
    <property type="component" value="Unassembled WGS sequence"/>
</dbReference>
<evidence type="ECO:0000256" key="2">
    <source>
        <dbReference type="SAM" id="SignalP"/>
    </source>
</evidence>
<evidence type="ECO:0000256" key="1">
    <source>
        <dbReference type="SAM" id="MobiDB-lite"/>
    </source>
</evidence>
<proteinExistence type="predicted"/>
<name>A0A8J2JVR8_9HEXA</name>